<evidence type="ECO:0000313" key="3">
    <source>
        <dbReference type="Proteomes" id="UP000248646"/>
    </source>
</evidence>
<comment type="similarity">
    <text evidence="1">Belongs to the short-chain dehydrogenases/reductases (SDR) family.</text>
</comment>
<protein>
    <submittedName>
        <fullName evidence="2">NAD(P)-dependent dehydrogenase (Short-subunit alcohol dehydrogenase family)</fullName>
    </submittedName>
</protein>
<dbReference type="RefSeq" id="WP_170122300.1">
    <property type="nucleotide sequence ID" value="NZ_QKZI01000001.1"/>
</dbReference>
<dbReference type="SUPFAM" id="SSF51735">
    <property type="entry name" value="NAD(P)-binding Rossmann-fold domains"/>
    <property type="match status" value="1"/>
</dbReference>
<dbReference type="EMBL" id="QKZI01000001">
    <property type="protein sequence ID" value="PZX07438.1"/>
    <property type="molecule type" value="Genomic_DNA"/>
</dbReference>
<reference evidence="2 3" key="1">
    <citation type="submission" date="2018-06" db="EMBL/GenBank/DDBJ databases">
        <title>Genomic Encyclopedia of Type Strains, Phase IV (KMG-IV): sequencing the most valuable type-strain genomes for metagenomic binning, comparative biology and taxonomic classification.</title>
        <authorList>
            <person name="Goeker M."/>
        </authorList>
    </citation>
    <scope>NUCLEOTIDE SEQUENCE [LARGE SCALE GENOMIC DNA]</scope>
    <source>
        <strain evidence="2 3">DSM 5</strain>
    </source>
</reference>
<accession>A0A2W7MLT3</accession>
<keyword evidence="3" id="KW-1185">Reference proteome</keyword>
<dbReference type="AlphaFoldDB" id="A0A2W7MLT3"/>
<comment type="caution">
    <text evidence="2">The sequence shown here is derived from an EMBL/GenBank/DDBJ whole genome shotgun (WGS) entry which is preliminary data.</text>
</comment>
<dbReference type="Gene3D" id="3.40.50.720">
    <property type="entry name" value="NAD(P)-binding Rossmann-like Domain"/>
    <property type="match status" value="1"/>
</dbReference>
<dbReference type="PANTHER" id="PTHR42879:SF2">
    <property type="entry name" value="3-OXOACYL-[ACYL-CARRIER-PROTEIN] REDUCTASE FABG"/>
    <property type="match status" value="1"/>
</dbReference>
<evidence type="ECO:0000313" key="2">
    <source>
        <dbReference type="EMBL" id="PZX07438.1"/>
    </source>
</evidence>
<organism evidence="2 3">
    <name type="scientific">Psychrobacillus insolitus</name>
    <dbReference type="NCBI Taxonomy" id="1461"/>
    <lineage>
        <taxon>Bacteria</taxon>
        <taxon>Bacillati</taxon>
        <taxon>Bacillota</taxon>
        <taxon>Bacilli</taxon>
        <taxon>Bacillales</taxon>
        <taxon>Bacillaceae</taxon>
        <taxon>Psychrobacillus</taxon>
    </lineage>
</organism>
<gene>
    <name evidence="2" type="ORF">C7437_101554</name>
</gene>
<evidence type="ECO:0000256" key="1">
    <source>
        <dbReference type="ARBA" id="ARBA00006484"/>
    </source>
</evidence>
<dbReference type="PANTHER" id="PTHR42879">
    <property type="entry name" value="3-OXOACYL-(ACYL-CARRIER-PROTEIN) REDUCTASE"/>
    <property type="match status" value="1"/>
</dbReference>
<dbReference type="PRINTS" id="PR00081">
    <property type="entry name" value="GDHRDH"/>
</dbReference>
<dbReference type="InterPro" id="IPR036291">
    <property type="entry name" value="NAD(P)-bd_dom_sf"/>
</dbReference>
<proteinExistence type="inferred from homology"/>
<dbReference type="InterPro" id="IPR050259">
    <property type="entry name" value="SDR"/>
</dbReference>
<name>A0A2W7MLT3_9BACI</name>
<dbReference type="InterPro" id="IPR002347">
    <property type="entry name" value="SDR_fam"/>
</dbReference>
<sequence length="249" mass="26873">MNLGLEGRTVLVTGAAKGIGRAIATSIAEEGGNIALHYQTSEKEALETANVIEKLGVKVALVKGDLASIDDVQTMKKTIEKQLGTVHSIVNNAGYAQYKSFFKYEPGEWTREVDVCFYGVLHLAHTFMPDMMNSNEGKLINIIGDSARTGDRNLIISGAARSGATSFLKSLSQEVGRYNIQCNTVSLGLIDQGQEFDAAMLEKILKQYPLKRLGNAGDVQGIILFLLSAWSDWITGQVISVNGGQSMIG</sequence>
<dbReference type="Proteomes" id="UP000248646">
    <property type="component" value="Unassembled WGS sequence"/>
</dbReference>
<dbReference type="Pfam" id="PF13561">
    <property type="entry name" value="adh_short_C2"/>
    <property type="match status" value="1"/>
</dbReference>